<feature type="region of interest" description="Disordered" evidence="2">
    <location>
        <begin position="1"/>
        <end position="183"/>
    </location>
</feature>
<keyword evidence="4" id="KW-1185">Reference proteome</keyword>
<dbReference type="Proteomes" id="UP000593567">
    <property type="component" value="Unassembled WGS sequence"/>
</dbReference>
<evidence type="ECO:0000256" key="2">
    <source>
        <dbReference type="SAM" id="MobiDB-lite"/>
    </source>
</evidence>
<proteinExistence type="predicted"/>
<keyword evidence="1" id="KW-0175">Coiled coil</keyword>
<feature type="compositionally biased region" description="Basic and acidic residues" evidence="2">
    <location>
        <begin position="7"/>
        <end position="30"/>
    </location>
</feature>
<feature type="compositionally biased region" description="Low complexity" evidence="2">
    <location>
        <begin position="38"/>
        <end position="92"/>
    </location>
</feature>
<feature type="compositionally biased region" description="Low complexity" evidence="2">
    <location>
        <begin position="116"/>
        <end position="126"/>
    </location>
</feature>
<comment type="caution">
    <text evidence="3">The sequence shown here is derived from an EMBL/GenBank/DDBJ whole genome shotgun (WGS) entry which is preliminary data.</text>
</comment>
<feature type="coiled-coil region" evidence="1">
    <location>
        <begin position="340"/>
        <end position="367"/>
    </location>
</feature>
<accession>A0A7J7JRG7</accession>
<protein>
    <submittedName>
        <fullName evidence="3">Uncharacterized protein</fullName>
    </submittedName>
</protein>
<reference evidence="3" key="1">
    <citation type="submission" date="2020-06" db="EMBL/GenBank/DDBJ databases">
        <title>Draft genome of Bugula neritina, a colonial animal packing powerful symbionts and potential medicines.</title>
        <authorList>
            <person name="Rayko M."/>
        </authorList>
    </citation>
    <scope>NUCLEOTIDE SEQUENCE [LARGE SCALE GENOMIC DNA]</scope>
    <source>
        <strain evidence="3">Kwan_BN1</strain>
    </source>
</reference>
<gene>
    <name evidence="3" type="ORF">EB796_013675</name>
</gene>
<feature type="region of interest" description="Disordered" evidence="2">
    <location>
        <begin position="255"/>
        <end position="287"/>
    </location>
</feature>
<name>A0A7J7JRG7_BUGNE</name>
<evidence type="ECO:0000256" key="1">
    <source>
        <dbReference type="SAM" id="Coils"/>
    </source>
</evidence>
<evidence type="ECO:0000313" key="4">
    <source>
        <dbReference type="Proteomes" id="UP000593567"/>
    </source>
</evidence>
<organism evidence="3 4">
    <name type="scientific">Bugula neritina</name>
    <name type="common">Brown bryozoan</name>
    <name type="synonym">Sertularia neritina</name>
    <dbReference type="NCBI Taxonomy" id="10212"/>
    <lineage>
        <taxon>Eukaryota</taxon>
        <taxon>Metazoa</taxon>
        <taxon>Spiralia</taxon>
        <taxon>Lophotrochozoa</taxon>
        <taxon>Bryozoa</taxon>
        <taxon>Gymnolaemata</taxon>
        <taxon>Cheilostomatida</taxon>
        <taxon>Flustrina</taxon>
        <taxon>Buguloidea</taxon>
        <taxon>Bugulidae</taxon>
        <taxon>Bugula</taxon>
    </lineage>
</organism>
<feature type="compositionally biased region" description="Low complexity" evidence="2">
    <location>
        <begin position="147"/>
        <end position="162"/>
    </location>
</feature>
<dbReference type="AlphaFoldDB" id="A0A7J7JRG7"/>
<sequence length="418" mass="45619">MSAAYQEKIRQEERKRKAAEADKLQKELLKKSKPQPKPSASATPTPASALKSSPATRKLQQSPSNSRSASAATSAATSAAASSSKAKKLPTSPVLPLRQMRRPSPSRVIRKLETESPSASSTSKSSIKQDTEVEPMDTSEEPSAATSRLESSPQSSSKLSTSAVKVETTTPVPSKAAPKDVPVEKPKNYRIVGMRDITRGGLVVGAKVQGRYQSKWQDAEILEIRPDNVLVKFGNKISLAMKVKNPDKNVEGELRVEAEEDDEGGEVSQPSSTTTDEAEATPSTGYTATHHKKLVDLVKSLDESLDTDSLSLSNLADLDVAALLAQYTVKKQKEAVATSQEETSKQINQLRTELDAKTKETKMIKEEFTRREEERFEKIRDLFSRVLSVCIGAGPESRFTTYEELVDLLENIAESLAE</sequence>
<dbReference type="EMBL" id="VXIV02001997">
    <property type="protein sequence ID" value="KAF6028028.1"/>
    <property type="molecule type" value="Genomic_DNA"/>
</dbReference>
<evidence type="ECO:0000313" key="3">
    <source>
        <dbReference type="EMBL" id="KAF6028028.1"/>
    </source>
</evidence>
<feature type="compositionally biased region" description="Polar residues" evidence="2">
    <location>
        <begin position="268"/>
        <end position="287"/>
    </location>
</feature>